<name>A0A701YW15_SALER</name>
<accession>A0A701YW15</accession>
<protein>
    <submittedName>
        <fullName evidence="1">Uncharacterized protein</fullName>
    </submittedName>
</protein>
<reference evidence="1" key="2">
    <citation type="submission" date="2018-07" db="EMBL/GenBank/DDBJ databases">
        <authorList>
            <consortium name="NCBI Pathogen Detection Project"/>
        </authorList>
    </citation>
    <scope>NUCLEOTIDE SEQUENCE</scope>
    <source>
        <strain evidence="1">973-77</strain>
    </source>
</reference>
<reference evidence="1" key="1">
    <citation type="journal article" date="2018" name="Genome Biol.">
        <title>SKESA: strategic k-mer extension for scrupulous assemblies.</title>
        <authorList>
            <person name="Souvorov A."/>
            <person name="Agarwala R."/>
            <person name="Lipman D.J."/>
        </authorList>
    </citation>
    <scope>NUCLEOTIDE SEQUENCE</scope>
    <source>
        <strain evidence="1">973-77</strain>
    </source>
</reference>
<comment type="caution">
    <text evidence="1">The sequence shown here is derived from an EMBL/GenBank/DDBJ whole genome shotgun (WGS) entry which is preliminary data.</text>
</comment>
<gene>
    <name evidence="1" type="ORF">G0B48_10290</name>
</gene>
<organism evidence="1">
    <name type="scientific">Salmonella enterica</name>
    <name type="common">Salmonella choleraesuis</name>
    <dbReference type="NCBI Taxonomy" id="28901"/>
    <lineage>
        <taxon>Bacteria</taxon>
        <taxon>Pseudomonadati</taxon>
        <taxon>Pseudomonadota</taxon>
        <taxon>Gammaproteobacteria</taxon>
        <taxon>Enterobacterales</taxon>
        <taxon>Enterobacteriaceae</taxon>
        <taxon>Salmonella</taxon>
    </lineage>
</organism>
<sequence length="322" mass="37654">MTNANKDIMKRYDEIYRFYLKSVSITNYNIYKDKLIKLPVKGGRNFDYASLDEKNLYAMLMFRNLSQMYLSGFNDASHKNQRCDNQQLCDFLAMKIMEMLIIYIHRGEPKPYIEEADKIGVSLLTLLACKQLDIVDWLYDELINSITNGTAKKSITHGESSPEIQKLFVLVIEMLASERKQTVDWTAAGIPVERFYLDFVHEALYSSDDDVLKKWLTALCDQHLKWCSRFPAVPAEAFGYDIPISMGLWPFEYQAVKNFRAKHGLDTPEIEHPLMKTVFARMPDPDFSQWQKPDWFEDFCEKLFEVNPDISFVRDVFFMNKG</sequence>
<dbReference type="AlphaFoldDB" id="A0A701YW15"/>
<evidence type="ECO:0000313" key="1">
    <source>
        <dbReference type="EMBL" id="HAC6565565.1"/>
    </source>
</evidence>
<proteinExistence type="predicted"/>
<dbReference type="EMBL" id="DAAMGL010000007">
    <property type="protein sequence ID" value="HAC6565565.1"/>
    <property type="molecule type" value="Genomic_DNA"/>
</dbReference>